<dbReference type="PROSITE" id="PS51724">
    <property type="entry name" value="SPOR"/>
    <property type="match status" value="1"/>
</dbReference>
<feature type="domain" description="SPOR" evidence="3">
    <location>
        <begin position="272"/>
        <end position="349"/>
    </location>
</feature>
<accession>A0ABT2K6F3</accession>
<dbReference type="EMBL" id="JANAVZ010000002">
    <property type="protein sequence ID" value="MCT4332079.1"/>
    <property type="molecule type" value="Genomic_DNA"/>
</dbReference>
<dbReference type="RefSeq" id="WP_260275947.1">
    <property type="nucleotide sequence ID" value="NZ_JANAVZ010000002.1"/>
</dbReference>
<feature type="region of interest" description="Disordered" evidence="1">
    <location>
        <begin position="64"/>
        <end position="91"/>
    </location>
</feature>
<gene>
    <name evidence="4" type="ORF">MU516_04240</name>
</gene>
<feature type="chain" id="PRO_5045131329" evidence="2">
    <location>
        <begin position="20"/>
        <end position="349"/>
    </location>
</feature>
<evidence type="ECO:0000313" key="5">
    <source>
        <dbReference type="Proteomes" id="UP001320702"/>
    </source>
</evidence>
<proteinExistence type="predicted"/>
<dbReference type="Gene3D" id="3.30.70.1070">
    <property type="entry name" value="Sporulation related repeat"/>
    <property type="match status" value="1"/>
</dbReference>
<feature type="signal peptide" evidence="2">
    <location>
        <begin position="1"/>
        <end position="19"/>
    </location>
</feature>
<reference evidence="4 5" key="1">
    <citation type="submission" date="2022-04" db="EMBL/GenBank/DDBJ databases">
        <title>Paracoccus sp. YLB-12 draft genome sequence.</title>
        <authorList>
            <person name="Yu L."/>
        </authorList>
    </citation>
    <scope>NUCLEOTIDE SEQUENCE [LARGE SCALE GENOMIC DNA]</scope>
    <source>
        <strain evidence="4 5">YLB-12</strain>
    </source>
</reference>
<name>A0ABT2K6F3_9RHOB</name>
<evidence type="ECO:0000256" key="1">
    <source>
        <dbReference type="SAM" id="MobiDB-lite"/>
    </source>
</evidence>
<evidence type="ECO:0000313" key="4">
    <source>
        <dbReference type="EMBL" id="MCT4332079.1"/>
    </source>
</evidence>
<dbReference type="Pfam" id="PF05036">
    <property type="entry name" value="SPOR"/>
    <property type="match status" value="1"/>
</dbReference>
<keyword evidence="2" id="KW-0732">Signal</keyword>
<dbReference type="InterPro" id="IPR036680">
    <property type="entry name" value="SPOR-like_sf"/>
</dbReference>
<evidence type="ECO:0000256" key="2">
    <source>
        <dbReference type="SAM" id="SignalP"/>
    </source>
</evidence>
<dbReference type="InterPro" id="IPR007730">
    <property type="entry name" value="SPOR-like_dom"/>
</dbReference>
<comment type="caution">
    <text evidence="4">The sequence shown here is derived from an EMBL/GenBank/DDBJ whole genome shotgun (WGS) entry which is preliminary data.</text>
</comment>
<keyword evidence="5" id="KW-1185">Reference proteome</keyword>
<evidence type="ECO:0000259" key="3">
    <source>
        <dbReference type="PROSITE" id="PS51724"/>
    </source>
</evidence>
<sequence>MRVWWCAVWMMALTATVQAAPVPQPPPEFAGGQYIDGEGCVFLRDGSGWVPRLDRSGAAICGFPPTLSSRRTDPDSERVLSSAQEESQPSAEDILIETLASGLRQGEFNADPAPVAERRDPPILRRNDPVTDELGQLAAQQAALRGVLSGAAGSSSRLCDLLGYQPVGNAAPILGGDVTQGLCAGMRAPVPEERIIKVGKRDERENAQIASSARPETKRAGPQAAESVAVDRRTDHAVSPTRKSDPSRVANSALGRGLASRSAQAQAPTVEMIPASARYVQIGGYADDGNAVSAIRKLSAMGFRVAQRRDRDGDRVLRVILAGPFTDRRDLVEALNRLRDSGYPNAVAR</sequence>
<feature type="compositionally biased region" description="Basic and acidic residues" evidence="1">
    <location>
        <begin position="229"/>
        <end position="246"/>
    </location>
</feature>
<feature type="compositionally biased region" description="Low complexity" evidence="1">
    <location>
        <begin position="81"/>
        <end position="91"/>
    </location>
</feature>
<dbReference type="SUPFAM" id="SSF110997">
    <property type="entry name" value="Sporulation related repeat"/>
    <property type="match status" value="1"/>
</dbReference>
<organism evidence="4 5">
    <name type="scientific">Paracoccus maritimus</name>
    <dbReference type="NCBI Taxonomy" id="2933292"/>
    <lineage>
        <taxon>Bacteria</taxon>
        <taxon>Pseudomonadati</taxon>
        <taxon>Pseudomonadota</taxon>
        <taxon>Alphaproteobacteria</taxon>
        <taxon>Rhodobacterales</taxon>
        <taxon>Paracoccaceae</taxon>
        <taxon>Paracoccus</taxon>
    </lineage>
</organism>
<protein>
    <submittedName>
        <fullName evidence="4">SPOR domain-containing protein</fullName>
    </submittedName>
</protein>
<dbReference type="Proteomes" id="UP001320702">
    <property type="component" value="Unassembled WGS sequence"/>
</dbReference>
<feature type="region of interest" description="Disordered" evidence="1">
    <location>
        <begin position="199"/>
        <end position="265"/>
    </location>
</feature>